<dbReference type="AlphaFoldDB" id="Q4V1D6"/>
<dbReference type="KEGG" id="bcz:pE33L466_0326"/>
<proteinExistence type="predicted"/>
<dbReference type="InterPro" id="IPR041304">
    <property type="entry name" value="AbiTii"/>
</dbReference>
<protein>
    <submittedName>
        <fullName evidence="2">Abortive lactococcal phage infection protein, N-terminal region</fullName>
    </submittedName>
</protein>
<sequence length="91" mass="10766">MRSIVTDLQEEAYSSNPDFTALLRKAYVVARKLKIVELEKWINNELNGYKNPTDIPDYRRVRGKLYYFHAYHGWYPLGIENAELENKITTL</sequence>
<dbReference type="Proteomes" id="UP000002612">
    <property type="component" value="Plasmid pE33L466"/>
</dbReference>
<feature type="domain" description="AbiTii" evidence="1">
    <location>
        <begin position="3"/>
        <end position="86"/>
    </location>
</feature>
<evidence type="ECO:0000259" key="1">
    <source>
        <dbReference type="Pfam" id="PF18864"/>
    </source>
</evidence>
<organism evidence="2 3">
    <name type="scientific">Bacillus cereus (strain ZK / E33L)</name>
    <dbReference type="NCBI Taxonomy" id="288681"/>
    <lineage>
        <taxon>Bacteria</taxon>
        <taxon>Bacillati</taxon>
        <taxon>Bacillota</taxon>
        <taxon>Bacilli</taxon>
        <taxon>Bacillales</taxon>
        <taxon>Bacillaceae</taxon>
        <taxon>Bacillus</taxon>
        <taxon>Bacillus cereus group</taxon>
    </lineage>
</organism>
<dbReference type="Pfam" id="PF18864">
    <property type="entry name" value="AbiTii"/>
    <property type="match status" value="1"/>
</dbReference>
<evidence type="ECO:0000313" key="3">
    <source>
        <dbReference type="Proteomes" id="UP000002612"/>
    </source>
</evidence>
<accession>Q4V1D6</accession>
<dbReference type="EMBL" id="CP000040">
    <property type="protein sequence ID" value="AAY60471.1"/>
    <property type="molecule type" value="Genomic_DNA"/>
</dbReference>
<gene>
    <name evidence="2" type="primary">abiTii</name>
    <name evidence="2" type="ordered locus">pE33L466_0326</name>
</gene>
<name>Q4V1D6_BACCZ</name>
<reference evidence="3" key="1">
    <citation type="journal article" date="2006" name="J. Bacteriol.">
        <title>Pathogenomic sequence analysis of Bacillus cereus and Bacillus thuringiensis isolates closely related to Bacillus anthracis.</title>
        <authorList>
            <person name="Han C.S."/>
            <person name="Xie G."/>
            <person name="Challacombe J.F."/>
            <person name="Altherr M.R."/>
            <person name="Bhotika S.S."/>
            <person name="Brown N."/>
            <person name="Bruce D."/>
            <person name="Campbell C.S."/>
            <person name="Campbell M.L."/>
            <person name="Chen J."/>
            <person name="Chertkov O."/>
            <person name="Cleland C."/>
            <person name="Dimitrijevic M."/>
            <person name="Doggett N.A."/>
            <person name="Fawcett J.J."/>
            <person name="Glavina T."/>
            <person name="Goodwin L.A."/>
            <person name="Green L.D."/>
            <person name="Hill K.K."/>
            <person name="Hitchcock P."/>
            <person name="Jackson P.J."/>
            <person name="Keim P."/>
            <person name="Kewalramani A.R."/>
            <person name="Longmire J."/>
            <person name="Lucas S."/>
            <person name="Malfatti S."/>
            <person name="McMurry K."/>
            <person name="Meincke L.J."/>
            <person name="Misra M."/>
            <person name="Moseman B.L."/>
            <person name="Mundt M."/>
            <person name="Munk A.C."/>
            <person name="Okinaka R.T."/>
            <person name="Parson-Quintana B."/>
            <person name="Reilly L.P."/>
            <person name="Richardson P."/>
            <person name="Robinson D.L."/>
            <person name="Rubin E."/>
            <person name="Saunders E."/>
            <person name="Tapia R."/>
            <person name="Tesmer J.G."/>
            <person name="Thayer N."/>
            <person name="Thompson L.S."/>
            <person name="Tice H."/>
            <person name="Ticknor L.O."/>
            <person name="Wills P.L."/>
            <person name="Brettin T.S."/>
            <person name="Gilna P."/>
        </authorList>
    </citation>
    <scope>NUCLEOTIDE SEQUENCE [LARGE SCALE GENOMIC DNA]</scope>
    <source>
        <strain evidence="3">ZK / E33L</strain>
        <plasmid evidence="3">pE33L466</plasmid>
    </source>
</reference>
<keyword evidence="2" id="KW-0614">Plasmid</keyword>
<geneLocation type="plasmid" evidence="2 3">
    <name>pE33L466</name>
</geneLocation>
<evidence type="ECO:0000313" key="2">
    <source>
        <dbReference type="EMBL" id="AAY60471.1"/>
    </source>
</evidence>
<dbReference type="PATRIC" id="fig|288681.22.peg.6007"/>
<dbReference type="RefSeq" id="WP_001256676.1">
    <property type="nucleotide sequence ID" value="NC_007103.1"/>
</dbReference>